<organism evidence="1 2">
    <name type="scientific">Psychroserpens burtonensis</name>
    <dbReference type="NCBI Taxonomy" id="49278"/>
    <lineage>
        <taxon>Bacteria</taxon>
        <taxon>Pseudomonadati</taxon>
        <taxon>Bacteroidota</taxon>
        <taxon>Flavobacteriia</taxon>
        <taxon>Flavobacteriales</taxon>
        <taxon>Flavobacteriaceae</taxon>
        <taxon>Psychroserpens</taxon>
    </lineage>
</organism>
<dbReference type="Proteomes" id="UP000321938">
    <property type="component" value="Unassembled WGS sequence"/>
</dbReference>
<gene>
    <name evidence="1" type="ORF">ES692_01755</name>
</gene>
<dbReference type="OrthoDB" id="3034330at2"/>
<sequence length="299" mass="33399">MKAVFTKILVVFLVTISLINAQNNLAYNLKVGDQFKVKQVANQDIVQDMNGQKHIMKNLLEGDFSFVVEDVNDSLYGLKFKFDRFKMLSSSNRIGEIMSINTNDTVTDDDIEGKIFSQLVSVNLTMTMYKNGKIKSIEGSDELISKMVNAVGALDELTKEVMRESMKGEFSNESLAMSFEQMTYIYPNETIAIGDTWKNNFEGELSSKNTWTLNSITHDGVNITGESSVIFKNTDADVEMNLNGDMSSNLTTSPETGFVKTMTTSSTVKGNSIMHNMDDLEVPTTIISNVTYKTEKHVQ</sequence>
<accession>A0A5C7BCI2</accession>
<comment type="caution">
    <text evidence="1">The sequence shown here is derived from an EMBL/GenBank/DDBJ whole genome shotgun (WGS) entry which is preliminary data.</text>
</comment>
<protein>
    <submittedName>
        <fullName evidence="1">Uncharacterized protein</fullName>
    </submittedName>
</protein>
<name>A0A5C7BCI2_9FLAO</name>
<keyword evidence="2" id="KW-1185">Reference proteome</keyword>
<dbReference type="Pfam" id="PF19777">
    <property type="entry name" value="DUF6263"/>
    <property type="match status" value="1"/>
</dbReference>
<proteinExistence type="predicted"/>
<dbReference type="RefSeq" id="WP_147230922.1">
    <property type="nucleotide sequence ID" value="NZ_VOSB01000002.1"/>
</dbReference>
<dbReference type="EMBL" id="VOSB01000002">
    <property type="protein sequence ID" value="TXE20010.1"/>
    <property type="molecule type" value="Genomic_DNA"/>
</dbReference>
<dbReference type="InterPro" id="IPR046230">
    <property type="entry name" value="DUF6263"/>
</dbReference>
<evidence type="ECO:0000313" key="2">
    <source>
        <dbReference type="Proteomes" id="UP000321938"/>
    </source>
</evidence>
<reference evidence="1 2" key="1">
    <citation type="submission" date="2019-08" db="EMBL/GenBank/DDBJ databases">
        <title>Genome of Psychroserpens burtonensis ACAM 167.</title>
        <authorList>
            <person name="Bowman J.P."/>
        </authorList>
    </citation>
    <scope>NUCLEOTIDE SEQUENCE [LARGE SCALE GENOMIC DNA]</scope>
    <source>
        <strain evidence="1 2">ACAM 167</strain>
    </source>
</reference>
<dbReference type="STRING" id="1123037.GCA_000425305_00488"/>
<evidence type="ECO:0000313" key="1">
    <source>
        <dbReference type="EMBL" id="TXE20010.1"/>
    </source>
</evidence>
<dbReference type="AlphaFoldDB" id="A0A5C7BCI2"/>